<dbReference type="NCBIfam" id="TIGR01972">
    <property type="entry name" value="NDH_I_M"/>
    <property type="match status" value="1"/>
</dbReference>
<feature type="transmembrane region" description="Helical" evidence="10">
    <location>
        <begin position="133"/>
        <end position="151"/>
    </location>
</feature>
<dbReference type="Proteomes" id="UP000733744">
    <property type="component" value="Unassembled WGS sequence"/>
</dbReference>
<comment type="caution">
    <text evidence="12">The sequence shown here is derived from an EMBL/GenBank/DDBJ whole genome shotgun (WGS) entry which is preliminary data.</text>
</comment>
<feature type="transmembrane region" description="Helical" evidence="10">
    <location>
        <begin position="300"/>
        <end position="320"/>
    </location>
</feature>
<organism evidence="12 13">
    <name type="scientific">Candidatus Methylobacter oryzae</name>
    <dbReference type="NCBI Taxonomy" id="2497749"/>
    <lineage>
        <taxon>Bacteria</taxon>
        <taxon>Pseudomonadati</taxon>
        <taxon>Pseudomonadota</taxon>
        <taxon>Gammaproteobacteria</taxon>
        <taxon>Methylococcales</taxon>
        <taxon>Methylococcaceae</taxon>
        <taxon>Methylobacter</taxon>
    </lineage>
</organism>
<evidence type="ECO:0000256" key="9">
    <source>
        <dbReference type="RuleBase" id="RU000320"/>
    </source>
</evidence>
<feature type="transmembrane region" description="Helical" evidence="10">
    <location>
        <begin position="244"/>
        <end position="266"/>
    </location>
</feature>
<gene>
    <name evidence="12" type="ORF">EKO24_010145</name>
</gene>
<dbReference type="EMBL" id="RYFG02000090">
    <property type="protein sequence ID" value="TRW95409.1"/>
    <property type="molecule type" value="Genomic_DNA"/>
</dbReference>
<dbReference type="InterPro" id="IPR001750">
    <property type="entry name" value="ND/Mrp_TM"/>
</dbReference>
<feature type="transmembrane region" description="Helical" evidence="10">
    <location>
        <begin position="209"/>
        <end position="232"/>
    </location>
</feature>
<evidence type="ECO:0000256" key="5">
    <source>
        <dbReference type="ARBA" id="ARBA00022989"/>
    </source>
</evidence>
<evidence type="ECO:0000313" key="12">
    <source>
        <dbReference type="EMBL" id="TRW95409.1"/>
    </source>
</evidence>
<feature type="transmembrane region" description="Helical" evidence="10">
    <location>
        <begin position="73"/>
        <end position="98"/>
    </location>
</feature>
<comment type="subcellular location">
    <subcellularLocation>
        <location evidence="1">Endomembrane system</location>
        <topology evidence="1">Multi-pass membrane protein</topology>
    </subcellularLocation>
    <subcellularLocation>
        <location evidence="9">Membrane</location>
        <topology evidence="9">Multi-pass membrane protein</topology>
    </subcellularLocation>
</comment>
<dbReference type="RefSeq" id="WP_127030575.1">
    <property type="nucleotide sequence ID" value="NZ_RYFG02000090.1"/>
</dbReference>
<feature type="transmembrane region" description="Helical" evidence="10">
    <location>
        <begin position="35"/>
        <end position="53"/>
    </location>
</feature>
<dbReference type="InterPro" id="IPR010227">
    <property type="entry name" value="NADH_Q_OxRdtase_chainM/4"/>
</dbReference>
<dbReference type="PANTHER" id="PTHR43507">
    <property type="entry name" value="NADH-UBIQUINONE OXIDOREDUCTASE CHAIN 4"/>
    <property type="match status" value="1"/>
</dbReference>
<keyword evidence="5 10" id="KW-1133">Transmembrane helix</keyword>
<feature type="transmembrane region" description="Helical" evidence="10">
    <location>
        <begin position="456"/>
        <end position="477"/>
    </location>
</feature>
<feature type="transmembrane region" description="Helical" evidence="10">
    <location>
        <begin position="272"/>
        <end position="293"/>
    </location>
</feature>
<feature type="transmembrane region" description="Helical" evidence="10">
    <location>
        <begin position="110"/>
        <end position="127"/>
    </location>
</feature>
<feature type="transmembrane region" description="Helical" evidence="10">
    <location>
        <begin position="413"/>
        <end position="436"/>
    </location>
</feature>
<feature type="domain" description="NADH:quinone oxidoreductase/Mrp antiporter transmembrane" evidence="11">
    <location>
        <begin position="127"/>
        <end position="410"/>
    </location>
</feature>
<protein>
    <recommendedName>
        <fullName evidence="3">NADH-quinone oxidoreductase subunit M</fullName>
    </recommendedName>
    <alternativeName>
        <fullName evidence="7">NADH dehydrogenase I subunit M</fullName>
    </alternativeName>
    <alternativeName>
        <fullName evidence="8">NDH-1 subunit M</fullName>
    </alternativeName>
</protein>
<comment type="similarity">
    <text evidence="2">Belongs to the complex I subunit 4 family.</text>
</comment>
<dbReference type="InterPro" id="IPR003918">
    <property type="entry name" value="NADH_UbQ_OxRdtase"/>
</dbReference>
<name>A0ABY3CAR9_9GAMM</name>
<evidence type="ECO:0000256" key="8">
    <source>
        <dbReference type="ARBA" id="ARBA00032798"/>
    </source>
</evidence>
<sequence>MGILSILLWTPAAGVLLLVLTPGRNVQLIRYIAHLFAAIALLLVCWLLSIYNAHDAELQFNEYFPLNPKLGSAYALGVDGLSMPMLALATLLTSIALLVSLRLSHGVKGYHICMLLLEFGMLGVFLAQDWALFYIFWEVTLIPLFFLIGRWGGKRRHTASLNFVLYTMGGSIFMLISLLAVSQYDLEHAGSLMSSMHQAAQDMPRIEQILVLLGFVIGFGVKMPIFPLHGWLPLAHVEAPSPVSVLLSGILLKMGAYGLIRAVVMLPEAAKLLQPFLLFLGLFGMLYGGLLAWRQSDLKAMVAYSSISHMGLVLLGIATLNQIGITGAVLQMTAHGLIAGALFLLVGLLYERTHTRNIQDYSSLIQVMPRFTLFMTLTLLAAMGLPGSVGFIAELHTLIGGYTSVAGIGMKMGLMAFFSVSILIGAAYAMRTIGLLFTGPVKPQMQQVDDLQAPELLAAGMLVTGIILFGLSPGPLLDLSAATVSKMNGVISQRIL</sequence>
<keyword evidence="4 9" id="KW-0812">Transmembrane</keyword>
<reference evidence="12 13" key="1">
    <citation type="journal article" date="2019" name="Antonie Van Leeuwenhoek">
        <title>Description of 'Ca. Methylobacter oryzae' KRF1, a novel species from the environmentally important Methylobacter clade 2.</title>
        <authorList>
            <person name="Khatri K."/>
            <person name="Mohite J.A."/>
            <person name="Pandit P.S."/>
            <person name="Bahulikar R."/>
            <person name="Rahalkar M.C."/>
        </authorList>
    </citation>
    <scope>NUCLEOTIDE SEQUENCE [LARGE SCALE GENOMIC DNA]</scope>
    <source>
        <strain evidence="12 13">KRF1</strain>
    </source>
</reference>
<evidence type="ECO:0000256" key="2">
    <source>
        <dbReference type="ARBA" id="ARBA00009025"/>
    </source>
</evidence>
<dbReference type="PANTHER" id="PTHR43507:SF4">
    <property type="entry name" value="PROTON-TRANSLOCATING NADH-QUINONE OXIDOREDUCTASE, CHAIN M"/>
    <property type="match status" value="1"/>
</dbReference>
<evidence type="ECO:0000259" key="11">
    <source>
        <dbReference type="Pfam" id="PF00361"/>
    </source>
</evidence>
<dbReference type="PRINTS" id="PR01437">
    <property type="entry name" value="NUOXDRDTASE4"/>
</dbReference>
<evidence type="ECO:0000256" key="6">
    <source>
        <dbReference type="ARBA" id="ARBA00023136"/>
    </source>
</evidence>
<proteinExistence type="inferred from homology"/>
<evidence type="ECO:0000256" key="3">
    <source>
        <dbReference type="ARBA" id="ARBA00019906"/>
    </source>
</evidence>
<feature type="transmembrane region" description="Helical" evidence="10">
    <location>
        <begin position="163"/>
        <end position="184"/>
    </location>
</feature>
<feature type="transmembrane region" description="Helical" evidence="10">
    <location>
        <begin position="332"/>
        <end position="350"/>
    </location>
</feature>
<feature type="transmembrane region" description="Helical" evidence="10">
    <location>
        <begin position="371"/>
        <end position="393"/>
    </location>
</feature>
<dbReference type="Pfam" id="PF00361">
    <property type="entry name" value="Proton_antipo_M"/>
    <property type="match status" value="1"/>
</dbReference>
<evidence type="ECO:0000313" key="13">
    <source>
        <dbReference type="Proteomes" id="UP000733744"/>
    </source>
</evidence>
<accession>A0ABY3CAR9</accession>
<evidence type="ECO:0000256" key="10">
    <source>
        <dbReference type="SAM" id="Phobius"/>
    </source>
</evidence>
<evidence type="ECO:0000256" key="1">
    <source>
        <dbReference type="ARBA" id="ARBA00004127"/>
    </source>
</evidence>
<evidence type="ECO:0000256" key="4">
    <source>
        <dbReference type="ARBA" id="ARBA00022692"/>
    </source>
</evidence>
<keyword evidence="6 10" id="KW-0472">Membrane</keyword>
<keyword evidence="13" id="KW-1185">Reference proteome</keyword>
<evidence type="ECO:0000256" key="7">
    <source>
        <dbReference type="ARBA" id="ARBA00031584"/>
    </source>
</evidence>
<feature type="transmembrane region" description="Helical" evidence="10">
    <location>
        <begin position="6"/>
        <end position="23"/>
    </location>
</feature>